<evidence type="ECO:0000256" key="7">
    <source>
        <dbReference type="ARBA" id="ARBA00023128"/>
    </source>
</evidence>
<reference evidence="18" key="3">
    <citation type="submission" date="2025-09" db="UniProtKB">
        <authorList>
            <consortium name="Ensembl"/>
        </authorList>
    </citation>
    <scope>IDENTIFICATION</scope>
</reference>
<keyword evidence="19" id="KW-1185">Reference proteome</keyword>
<evidence type="ECO:0000256" key="10">
    <source>
        <dbReference type="ARBA" id="ARBA00024323"/>
    </source>
</evidence>
<protein>
    <recommendedName>
        <fullName evidence="16">Tafazzin family protein</fullName>
    </recommendedName>
</protein>
<dbReference type="PANTHER" id="PTHR12497">
    <property type="entry name" value="TAZ PROTEIN TAFAZZIN"/>
    <property type="match status" value="1"/>
</dbReference>
<comment type="catalytic activity">
    <reaction evidence="11">
        <text>1'-[1,2-diacyl-sn-glycero-3-phospho],3'-[1-acyl-sn-glycero-3-phospho]-glycerol + a 1,2-diacyl-sn-glycero-3-phosphocholine = a cardiolipin + a 1-acyl-sn-glycero-3-phosphocholine</text>
        <dbReference type="Rhea" id="RHEA:33731"/>
        <dbReference type="ChEBI" id="CHEBI:57643"/>
        <dbReference type="ChEBI" id="CHEBI:58168"/>
        <dbReference type="ChEBI" id="CHEBI:62237"/>
        <dbReference type="ChEBI" id="CHEBI:64743"/>
    </reaction>
    <physiologicalReaction direction="left-to-right" evidence="11">
        <dbReference type="Rhea" id="RHEA:33732"/>
    </physiologicalReaction>
    <physiologicalReaction direction="right-to-left" evidence="11">
        <dbReference type="Rhea" id="RHEA:33733"/>
    </physiologicalReaction>
</comment>
<organism evidence="18 19">
    <name type="scientific">Hucho hucho</name>
    <name type="common">huchen</name>
    <dbReference type="NCBI Taxonomy" id="62062"/>
    <lineage>
        <taxon>Eukaryota</taxon>
        <taxon>Metazoa</taxon>
        <taxon>Chordata</taxon>
        <taxon>Craniata</taxon>
        <taxon>Vertebrata</taxon>
        <taxon>Euteleostomi</taxon>
        <taxon>Actinopterygii</taxon>
        <taxon>Neopterygii</taxon>
        <taxon>Teleostei</taxon>
        <taxon>Protacanthopterygii</taxon>
        <taxon>Salmoniformes</taxon>
        <taxon>Salmonidae</taxon>
        <taxon>Salmoninae</taxon>
        <taxon>Hucho</taxon>
    </lineage>
</organism>
<dbReference type="GO" id="GO:0005743">
    <property type="term" value="C:mitochondrial inner membrane"/>
    <property type="evidence" value="ECO:0007669"/>
    <property type="project" value="UniProtKB-SubCell"/>
</dbReference>
<evidence type="ECO:0000256" key="16">
    <source>
        <dbReference type="RuleBase" id="RU365062"/>
    </source>
</evidence>
<comment type="catalytic activity">
    <reaction evidence="15">
        <text>1,2-di-(9Z-octadecenoyl)-sn-glycero-3-phosphocholine + 1-hexadecanoyl-sn-glycero-3-phosphocholine = 1-hexadecanoyl-2-(9Z-octadecenoyl)-sn-glycero-3-phosphocholine + 1-(9Z-octadecenoyl)-sn-glycero-3-phosphocholine</text>
        <dbReference type="Rhea" id="RHEA:43816"/>
        <dbReference type="ChEBI" id="CHEBI:28610"/>
        <dbReference type="ChEBI" id="CHEBI:72998"/>
        <dbReference type="ChEBI" id="CHEBI:73001"/>
        <dbReference type="ChEBI" id="CHEBI:74669"/>
    </reaction>
    <physiologicalReaction direction="left-to-right" evidence="15">
        <dbReference type="Rhea" id="RHEA:43817"/>
    </physiologicalReaction>
    <physiologicalReaction direction="right-to-left" evidence="15">
        <dbReference type="Rhea" id="RHEA:43818"/>
    </physiologicalReaction>
</comment>
<keyword evidence="4" id="KW-1000">Mitochondrion outer membrane</keyword>
<comment type="catalytic activity">
    <reaction evidence="12">
        <text>1-hexadecanoyl-2-(9Z,12Z-octadecadienoyl)-sn-glycero-3-phosphocholine + 1-hexadecanoyl-sn-glycero-3-phosphocholine = 2-(9Z,12Z-octadecadienoyl)-sn-glycero-3-phosphocholine + 1,2-dihexadecanoyl-sn-glycero-3-phosphocholine</text>
        <dbReference type="Rhea" id="RHEA:68988"/>
        <dbReference type="ChEBI" id="CHEBI:72998"/>
        <dbReference type="ChEBI" id="CHEBI:72999"/>
        <dbReference type="ChEBI" id="CHEBI:73002"/>
        <dbReference type="ChEBI" id="CHEBI:76084"/>
    </reaction>
    <physiologicalReaction direction="left-to-right" evidence="12">
        <dbReference type="Rhea" id="RHEA:68989"/>
    </physiologicalReaction>
    <physiologicalReaction direction="right-to-left" evidence="12">
        <dbReference type="Rhea" id="RHEA:68990"/>
    </physiologicalReaction>
</comment>
<keyword evidence="5" id="KW-0999">Mitochondrion inner membrane</keyword>
<sequence>DLSGFCLESVTPAASDICFTKEFHSRFFSRGKCIPVCRGEGGGADKNNGAVHLSRHLNPSVRRDGVYQKGMDFILEKLNGGDWVHIFPEGTISLALCVLSLTFLTCLYSLGRFPLLGRQPRFHPLFQGGDQADPNCYRPISILPCLSKVLEERMEMRKALTDSIQEEFRSLRTKAEALHQRVQNTT</sequence>
<comment type="similarity">
    <text evidence="2 16">Belongs to the taffazin family.</text>
</comment>
<evidence type="ECO:0000256" key="4">
    <source>
        <dbReference type="ARBA" id="ARBA00022787"/>
    </source>
</evidence>
<keyword evidence="6" id="KW-0443">Lipid metabolism</keyword>
<evidence type="ECO:0000256" key="14">
    <source>
        <dbReference type="ARBA" id="ARBA00048978"/>
    </source>
</evidence>
<evidence type="ECO:0000256" key="9">
    <source>
        <dbReference type="ARBA" id="ARBA00023315"/>
    </source>
</evidence>
<reference evidence="19" key="1">
    <citation type="submission" date="2018-06" db="EMBL/GenBank/DDBJ databases">
        <title>Genome assembly of Danube salmon.</title>
        <authorList>
            <person name="Macqueen D.J."/>
            <person name="Gundappa M.K."/>
        </authorList>
    </citation>
    <scope>NUCLEOTIDE SEQUENCE [LARGE SCALE GENOMIC DNA]</scope>
</reference>
<evidence type="ECO:0000256" key="1">
    <source>
        <dbReference type="ARBA" id="ARBA00004137"/>
    </source>
</evidence>
<evidence type="ECO:0000256" key="12">
    <source>
        <dbReference type="ARBA" id="ARBA00048255"/>
    </source>
</evidence>
<dbReference type="Pfam" id="PF01553">
    <property type="entry name" value="Acyltransferase"/>
    <property type="match status" value="1"/>
</dbReference>
<dbReference type="STRING" id="62062.ENSHHUP00000010335"/>
<dbReference type="InterPro" id="IPR002123">
    <property type="entry name" value="Plipid/glycerol_acylTrfase"/>
</dbReference>
<evidence type="ECO:0000256" key="3">
    <source>
        <dbReference type="ARBA" id="ARBA00022679"/>
    </source>
</evidence>
<evidence type="ECO:0000313" key="19">
    <source>
        <dbReference type="Proteomes" id="UP000314982"/>
    </source>
</evidence>
<accession>A0A4W5KIS1</accession>
<keyword evidence="3" id="KW-0808">Transferase</keyword>
<comment type="subcellular location">
    <subcellularLocation>
        <location evidence="1">Mitochondrion inner membrane</location>
        <topology evidence="1">Peripheral membrane protein</topology>
        <orientation evidence="1">Intermembrane side</orientation>
    </subcellularLocation>
    <subcellularLocation>
        <location evidence="10">Mitochondrion outer membrane</location>
        <topology evidence="10">Peripheral membrane protein</topology>
        <orientation evidence="10">Intermembrane side</orientation>
    </subcellularLocation>
</comment>
<evidence type="ECO:0000256" key="8">
    <source>
        <dbReference type="ARBA" id="ARBA00023136"/>
    </source>
</evidence>
<comment type="catalytic activity">
    <reaction evidence="14">
        <text>1-hexadecanoyl-2-(9Z,12Z-octadecadienoyl)-sn-glycero-3-phospho-(1'-sn-glycerol) + 1-(9Z-octadecenoyl)-sn-glycero-3-phosphate = 1-(9Z)-octadecenoyl-2-(9Z,12Z)-octadecadienoyl-sn-glycero-3-phosphate + 1-hexadecanoyl-sn-glycero-3-phospho-(1'-sn-glycerol)</text>
        <dbReference type="Rhea" id="RHEA:67752"/>
        <dbReference type="ChEBI" id="CHEBI:72840"/>
        <dbReference type="ChEBI" id="CHEBI:74544"/>
        <dbReference type="ChEBI" id="CHEBI:74563"/>
        <dbReference type="ChEBI" id="CHEBI:75158"/>
    </reaction>
    <physiologicalReaction direction="left-to-right" evidence="14">
        <dbReference type="Rhea" id="RHEA:67753"/>
    </physiologicalReaction>
    <physiologicalReaction direction="right-to-left" evidence="14">
        <dbReference type="Rhea" id="RHEA:67754"/>
    </physiologicalReaction>
</comment>
<dbReference type="GO" id="GO:0047184">
    <property type="term" value="F:1-acylglycerophosphocholine O-acyltransferase activity"/>
    <property type="evidence" value="ECO:0007669"/>
    <property type="project" value="TreeGrafter"/>
</dbReference>
<keyword evidence="7" id="KW-0496">Mitochondrion</keyword>
<dbReference type="Proteomes" id="UP000314982">
    <property type="component" value="Unassembled WGS sequence"/>
</dbReference>
<evidence type="ECO:0000256" key="15">
    <source>
        <dbReference type="ARBA" id="ARBA00049543"/>
    </source>
</evidence>
<evidence type="ECO:0000256" key="6">
    <source>
        <dbReference type="ARBA" id="ARBA00023098"/>
    </source>
</evidence>
<feature type="domain" description="Phospholipid/glycerol acyltransferase" evidence="17">
    <location>
        <begin position="11"/>
        <end position="94"/>
    </location>
</feature>
<dbReference type="Ensembl" id="ENSHHUT00000010666.1">
    <property type="protein sequence ID" value="ENSHHUP00000010335.1"/>
    <property type="gene ID" value="ENSHHUG00000006311.1"/>
</dbReference>
<dbReference type="GO" id="GO:0007007">
    <property type="term" value="P:inner mitochondrial membrane organization"/>
    <property type="evidence" value="ECO:0007669"/>
    <property type="project" value="TreeGrafter"/>
</dbReference>
<dbReference type="GO" id="GO:0005741">
    <property type="term" value="C:mitochondrial outer membrane"/>
    <property type="evidence" value="ECO:0007669"/>
    <property type="project" value="UniProtKB-SubCell"/>
</dbReference>
<keyword evidence="8" id="KW-0472">Membrane</keyword>
<dbReference type="GeneTree" id="ENSGT00390000018621"/>
<dbReference type="AlphaFoldDB" id="A0A4W5KIS1"/>
<evidence type="ECO:0000256" key="13">
    <source>
        <dbReference type="ARBA" id="ARBA00048751"/>
    </source>
</evidence>
<dbReference type="PANTHER" id="PTHR12497:SF0">
    <property type="entry name" value="TAFAZZIN"/>
    <property type="match status" value="1"/>
</dbReference>
<evidence type="ECO:0000256" key="11">
    <source>
        <dbReference type="ARBA" id="ARBA00047906"/>
    </source>
</evidence>
<comment type="catalytic activity">
    <reaction evidence="13">
        <text>a 1-acyl-sn-glycero-3-phosphate + a 1,2-diacyl-sn-glycero-3-phospho-(1'-sn-glycerol) = 1-acyl-sn-glycero-3-phospho-(1'-sn-glycerol) + a 1,2-diacyl-sn-glycero-3-phosphate</text>
        <dbReference type="Rhea" id="RHEA:67748"/>
        <dbReference type="ChEBI" id="CHEBI:57970"/>
        <dbReference type="ChEBI" id="CHEBI:58608"/>
        <dbReference type="ChEBI" id="CHEBI:64716"/>
        <dbReference type="ChEBI" id="CHEBI:64840"/>
    </reaction>
    <physiologicalReaction direction="left-to-right" evidence="13">
        <dbReference type="Rhea" id="RHEA:67749"/>
    </physiologicalReaction>
    <physiologicalReaction direction="right-to-left" evidence="13">
        <dbReference type="Rhea" id="RHEA:67750"/>
    </physiologicalReaction>
</comment>
<evidence type="ECO:0000259" key="17">
    <source>
        <dbReference type="Pfam" id="PF01553"/>
    </source>
</evidence>
<name>A0A4W5KIS1_9TELE</name>
<keyword evidence="9" id="KW-0012">Acyltransferase</keyword>
<reference evidence="18" key="2">
    <citation type="submission" date="2025-08" db="UniProtKB">
        <authorList>
            <consortium name="Ensembl"/>
        </authorList>
    </citation>
    <scope>IDENTIFICATION</scope>
</reference>
<evidence type="ECO:0000313" key="18">
    <source>
        <dbReference type="Ensembl" id="ENSHHUP00000010335.1"/>
    </source>
</evidence>
<evidence type="ECO:0000256" key="2">
    <source>
        <dbReference type="ARBA" id="ARBA00010524"/>
    </source>
</evidence>
<evidence type="ECO:0000256" key="5">
    <source>
        <dbReference type="ARBA" id="ARBA00022792"/>
    </source>
</evidence>
<proteinExistence type="inferred from homology"/>
<dbReference type="GO" id="GO:0035965">
    <property type="term" value="P:cardiolipin acyl-chain remodeling"/>
    <property type="evidence" value="ECO:0007669"/>
    <property type="project" value="TreeGrafter"/>
</dbReference>
<dbReference type="PRINTS" id="PR00979">
    <property type="entry name" value="TAFAZZIN"/>
</dbReference>
<dbReference type="InterPro" id="IPR000872">
    <property type="entry name" value="Tafazzin"/>
</dbReference>